<sequence length="89" mass="10240">LPDTGLANQWFAGNCTSQVEFYNSTDDYNYKRAVIWSIVMVYLLHTHPTFEMVYTIKAINEPLQDANLTPGLGHCEFSIFFSFSNPLKR</sequence>
<dbReference type="InParanoid" id="A0A0C3ER77"/>
<feature type="non-terminal residue" evidence="1">
    <location>
        <position position="1"/>
    </location>
</feature>
<organism evidence="1 2">
    <name type="scientific">Piloderma croceum (strain F 1598)</name>
    <dbReference type="NCBI Taxonomy" id="765440"/>
    <lineage>
        <taxon>Eukaryota</taxon>
        <taxon>Fungi</taxon>
        <taxon>Dikarya</taxon>
        <taxon>Basidiomycota</taxon>
        <taxon>Agaricomycotina</taxon>
        <taxon>Agaricomycetes</taxon>
        <taxon>Agaricomycetidae</taxon>
        <taxon>Atheliales</taxon>
        <taxon>Atheliaceae</taxon>
        <taxon>Piloderma</taxon>
    </lineage>
</organism>
<evidence type="ECO:0000313" key="2">
    <source>
        <dbReference type="Proteomes" id="UP000054166"/>
    </source>
</evidence>
<reference evidence="2" key="2">
    <citation type="submission" date="2015-01" db="EMBL/GenBank/DDBJ databases">
        <title>Evolutionary Origins and Diversification of the Mycorrhizal Mutualists.</title>
        <authorList>
            <consortium name="DOE Joint Genome Institute"/>
            <consortium name="Mycorrhizal Genomics Consortium"/>
            <person name="Kohler A."/>
            <person name="Kuo A."/>
            <person name="Nagy L.G."/>
            <person name="Floudas D."/>
            <person name="Copeland A."/>
            <person name="Barry K.W."/>
            <person name="Cichocki N."/>
            <person name="Veneault-Fourrey C."/>
            <person name="LaButti K."/>
            <person name="Lindquist E.A."/>
            <person name="Lipzen A."/>
            <person name="Lundell T."/>
            <person name="Morin E."/>
            <person name="Murat C."/>
            <person name="Riley R."/>
            <person name="Ohm R."/>
            <person name="Sun H."/>
            <person name="Tunlid A."/>
            <person name="Henrissat B."/>
            <person name="Grigoriev I.V."/>
            <person name="Hibbett D.S."/>
            <person name="Martin F."/>
        </authorList>
    </citation>
    <scope>NUCLEOTIDE SEQUENCE [LARGE SCALE GENOMIC DNA]</scope>
    <source>
        <strain evidence="2">F 1598</strain>
    </source>
</reference>
<dbReference type="STRING" id="765440.A0A0C3ER77"/>
<dbReference type="EMBL" id="KN833051">
    <property type="protein sequence ID" value="KIM75080.1"/>
    <property type="molecule type" value="Genomic_DNA"/>
</dbReference>
<dbReference type="HOGENOM" id="CLU_2711622_0_0_1"/>
<keyword evidence="2" id="KW-1185">Reference proteome</keyword>
<dbReference type="Proteomes" id="UP000054166">
    <property type="component" value="Unassembled WGS sequence"/>
</dbReference>
<dbReference type="OrthoDB" id="1887033at2759"/>
<accession>A0A0C3ER77</accession>
<reference evidence="1 2" key="1">
    <citation type="submission" date="2014-04" db="EMBL/GenBank/DDBJ databases">
        <authorList>
            <consortium name="DOE Joint Genome Institute"/>
            <person name="Kuo A."/>
            <person name="Tarkka M."/>
            <person name="Buscot F."/>
            <person name="Kohler A."/>
            <person name="Nagy L.G."/>
            <person name="Floudas D."/>
            <person name="Copeland A."/>
            <person name="Barry K.W."/>
            <person name="Cichocki N."/>
            <person name="Veneault-Fourrey C."/>
            <person name="LaButti K."/>
            <person name="Lindquist E.A."/>
            <person name="Lipzen A."/>
            <person name="Lundell T."/>
            <person name="Morin E."/>
            <person name="Murat C."/>
            <person name="Sun H."/>
            <person name="Tunlid A."/>
            <person name="Henrissat B."/>
            <person name="Grigoriev I.V."/>
            <person name="Hibbett D.S."/>
            <person name="Martin F."/>
            <person name="Nordberg H.P."/>
            <person name="Cantor M.N."/>
            <person name="Hua S.X."/>
        </authorList>
    </citation>
    <scope>NUCLEOTIDE SEQUENCE [LARGE SCALE GENOMIC DNA]</scope>
    <source>
        <strain evidence="1 2">F 1598</strain>
    </source>
</reference>
<protein>
    <submittedName>
        <fullName evidence="1">Glycoside hydrolase family 5 protein</fullName>
    </submittedName>
</protein>
<proteinExistence type="predicted"/>
<name>A0A0C3ER77_PILCF</name>
<gene>
    <name evidence="1" type="ORF">PILCRDRAFT_79414</name>
</gene>
<dbReference type="GO" id="GO:0016787">
    <property type="term" value="F:hydrolase activity"/>
    <property type="evidence" value="ECO:0007669"/>
    <property type="project" value="UniProtKB-KW"/>
</dbReference>
<dbReference type="AlphaFoldDB" id="A0A0C3ER77"/>
<keyword evidence="1" id="KW-0378">Hydrolase</keyword>
<evidence type="ECO:0000313" key="1">
    <source>
        <dbReference type="EMBL" id="KIM75080.1"/>
    </source>
</evidence>